<proteinExistence type="predicted"/>
<evidence type="ECO:0000313" key="4">
    <source>
        <dbReference type="Proteomes" id="UP000307602"/>
    </source>
</evidence>
<dbReference type="PANTHER" id="PTHR19328">
    <property type="entry name" value="HEDGEHOG-INTERACTING PROTEIN"/>
    <property type="match status" value="1"/>
</dbReference>
<dbReference type="PROSITE" id="PS51257">
    <property type="entry name" value="PROKAR_LIPOPROTEIN"/>
    <property type="match status" value="1"/>
</dbReference>
<gene>
    <name evidence="3" type="ORF">EM932_20200</name>
</gene>
<keyword evidence="1" id="KW-0732">Signal</keyword>
<dbReference type="EMBL" id="SRSO01000048">
    <property type="protein sequence ID" value="TGV00306.1"/>
    <property type="molecule type" value="Genomic_DNA"/>
</dbReference>
<name>A0A4S1DQX1_9FLAO</name>
<evidence type="ECO:0000259" key="2">
    <source>
        <dbReference type="Pfam" id="PF07995"/>
    </source>
</evidence>
<dbReference type="SUPFAM" id="SSF50952">
    <property type="entry name" value="Soluble quinoprotein glucose dehydrogenase"/>
    <property type="match status" value="1"/>
</dbReference>
<dbReference type="InterPro" id="IPR012938">
    <property type="entry name" value="Glc/Sorbosone_DH"/>
</dbReference>
<reference evidence="3 4" key="1">
    <citation type="submission" date="2019-04" db="EMBL/GenBank/DDBJ databases">
        <authorList>
            <person name="Liu A."/>
        </authorList>
    </citation>
    <scope>NUCLEOTIDE SEQUENCE [LARGE SCALE GENOMIC DNA]</scope>
    <source>
        <strain evidence="3 4">RZ03</strain>
    </source>
</reference>
<dbReference type="OrthoDB" id="9770043at2"/>
<protein>
    <submittedName>
        <fullName evidence="3">PQQ-dependent sugar dehydrogenase</fullName>
    </submittedName>
</protein>
<sequence length="374" mass="41957">MKNIFSLLSVILISCMSCAQQTESEVKAETPDIIKYTTEVIVSDLNIPWGMAFLPDGSILITEKTGELIHFKNDTKTSIEGLPEIYVRGQGGLMDLKLHPDYKNNEWIYISYASSEGEGDGGNTAILRAKLNNNTLVEQQLLYKAGPNTKKGQHWGSRMTFDNEGYLYFSIGDRGNRDVNPQDLTRDCGKIYRLNDDGSIPQDNPFINTNNAKTAIYSYGHRNPQGMTKNPLTGDIWTNEHGPRGGDEINIIQKGKNYGWPVISYGINYDGTTFTNITEKEGMEQPLFYWVPSIAPSGMAFVSSDIYPNWKENILVGSLKFEYLERLVLENNKVVKREKLFEGIGRVRNVLEAPDGYIYAAIEGLGIVKIVPEN</sequence>
<dbReference type="AlphaFoldDB" id="A0A4S1DQX1"/>
<keyword evidence="4" id="KW-1185">Reference proteome</keyword>
<dbReference type="Pfam" id="PF07995">
    <property type="entry name" value="GSDH"/>
    <property type="match status" value="1"/>
</dbReference>
<dbReference type="InterPro" id="IPR011041">
    <property type="entry name" value="Quinoprot_gluc/sorb_DH_b-prop"/>
</dbReference>
<feature type="domain" description="Glucose/Sorbosone dehydrogenase" evidence="2">
    <location>
        <begin position="45"/>
        <end position="363"/>
    </location>
</feature>
<dbReference type="InterPro" id="IPR011042">
    <property type="entry name" value="6-blade_b-propeller_TolB-like"/>
</dbReference>
<feature type="signal peptide" evidence="1">
    <location>
        <begin position="1"/>
        <end position="19"/>
    </location>
</feature>
<organism evidence="3 4">
    <name type="scientific">Flavivirga rizhaonensis</name>
    <dbReference type="NCBI Taxonomy" id="2559571"/>
    <lineage>
        <taxon>Bacteria</taxon>
        <taxon>Pseudomonadati</taxon>
        <taxon>Bacteroidota</taxon>
        <taxon>Flavobacteriia</taxon>
        <taxon>Flavobacteriales</taxon>
        <taxon>Flavobacteriaceae</taxon>
        <taxon>Flavivirga</taxon>
    </lineage>
</organism>
<dbReference type="Proteomes" id="UP000307602">
    <property type="component" value="Unassembled WGS sequence"/>
</dbReference>
<evidence type="ECO:0000256" key="1">
    <source>
        <dbReference type="SAM" id="SignalP"/>
    </source>
</evidence>
<dbReference type="Gene3D" id="2.120.10.30">
    <property type="entry name" value="TolB, C-terminal domain"/>
    <property type="match status" value="1"/>
</dbReference>
<dbReference type="RefSeq" id="WP_135879019.1">
    <property type="nucleotide sequence ID" value="NZ_SRSO01000048.1"/>
</dbReference>
<feature type="chain" id="PRO_5020862520" evidence="1">
    <location>
        <begin position="20"/>
        <end position="374"/>
    </location>
</feature>
<evidence type="ECO:0000313" key="3">
    <source>
        <dbReference type="EMBL" id="TGV00306.1"/>
    </source>
</evidence>
<comment type="caution">
    <text evidence="3">The sequence shown here is derived from an EMBL/GenBank/DDBJ whole genome shotgun (WGS) entry which is preliminary data.</text>
</comment>
<dbReference type="PANTHER" id="PTHR19328:SF75">
    <property type="entry name" value="ALDOSE SUGAR DEHYDROGENASE YLII"/>
    <property type="match status" value="1"/>
</dbReference>
<accession>A0A4S1DQX1</accession>